<dbReference type="Gene3D" id="2.60.40.1190">
    <property type="match status" value="1"/>
</dbReference>
<dbReference type="Pfam" id="PF19313">
    <property type="entry name" value="DUF5916"/>
    <property type="match status" value="1"/>
</dbReference>
<dbReference type="EMBL" id="UINC01001370">
    <property type="protein sequence ID" value="SUZ78854.1"/>
    <property type="molecule type" value="Genomic_DNA"/>
</dbReference>
<sequence>MSLTTTIGDNMLSRIPHILVMISFLLTATISYAQEKLDVVELILSDREIIQPQRFNDNEINISIDGKIDEAAWQDLKIHSNFLVTKPDTMQPSRHRTDVRIFYTEKGLYISMDMEQPENSLLRRYTARDDWHTKRDQVSIAIDTSGNARYGYWMALALGDNQGDGTLLPEKIYSDDWDGAWYGGTSLTSDGWSAEYFIPWSQMTMPQLNGTRQVNFYTHRNIGYIDEESSWPPLPESIPQYMSLFQPLLLQDVNPMQQWSVFPYISTTQDNIDETLSHRGGVDLFWRPASNFQLTATMNPDFGSVESDNVVINLTANETYFPEKRLFFQEGNEIFNATPRAGHYGGRNRFTVLNTRRVGGRPDTPDLPDEVSIGKKEKTKMAELVGAAKTTGQVGKFRYGLLASSEEDTSYRADDDNIYTQIGRDFGAFRLLYEDNTGGAIKGIGMLSTLVTKPQSDSVVHAVDFHYLSKNGKWKTDGQIIQSDTFEKNKGNGSYVDTSYTPKKGLKHSLKITSFDDSLDVNDFGYTQRSNIKDIQYGSEFIKSNLKRFRDLKVTTWLRRGENSDGHRVAGGFGSHLFLQFNNLHRLSANFSQFPQRFEDRNSFGNGTFQVSTRNRFEIGYDTNKSKKLSLEFDLKHQEENLEGYKRSSEIGLKWIPKSNINLQLKAEYETSNGWLLHQEDRYFTSFTSKKWQPKLNFSYFPNATQQLNIVFQWVGIKAIEDKFYSLPTDSNNLVEIEKPSEETDSFSISQLNMQFRYRWQIAPLSDLYLVMTKSSSDTNNMTSFKSLFENSWDNPVGDQIVLKVRYRLGS</sequence>
<feature type="domain" description="DUF5916" evidence="1">
    <location>
        <begin position="260"/>
        <end position="807"/>
    </location>
</feature>
<evidence type="ECO:0000313" key="2">
    <source>
        <dbReference type="EMBL" id="SUZ78854.1"/>
    </source>
</evidence>
<proteinExistence type="predicted"/>
<gene>
    <name evidence="2" type="ORF">METZ01_LOCUS31708</name>
</gene>
<dbReference type="SUPFAM" id="SSF49344">
    <property type="entry name" value="CBD9-like"/>
    <property type="match status" value="1"/>
</dbReference>
<accession>A0A381QIX7</accession>
<reference evidence="2" key="1">
    <citation type="submission" date="2018-05" db="EMBL/GenBank/DDBJ databases">
        <authorList>
            <person name="Lanie J.A."/>
            <person name="Ng W.-L."/>
            <person name="Kazmierczak K.M."/>
            <person name="Andrzejewski T.M."/>
            <person name="Davidsen T.M."/>
            <person name="Wayne K.J."/>
            <person name="Tettelin H."/>
            <person name="Glass J.I."/>
            <person name="Rusch D."/>
            <person name="Podicherti R."/>
            <person name="Tsui H.-C.T."/>
            <person name="Winkler M.E."/>
        </authorList>
    </citation>
    <scope>NUCLEOTIDE SEQUENCE</scope>
</reference>
<organism evidence="2">
    <name type="scientific">marine metagenome</name>
    <dbReference type="NCBI Taxonomy" id="408172"/>
    <lineage>
        <taxon>unclassified sequences</taxon>
        <taxon>metagenomes</taxon>
        <taxon>ecological metagenomes</taxon>
    </lineage>
</organism>
<dbReference type="InterPro" id="IPR045670">
    <property type="entry name" value="DUF5916"/>
</dbReference>
<protein>
    <recommendedName>
        <fullName evidence="1">DUF5916 domain-containing protein</fullName>
    </recommendedName>
</protein>
<evidence type="ECO:0000259" key="1">
    <source>
        <dbReference type="Pfam" id="PF19313"/>
    </source>
</evidence>
<name>A0A381QIX7_9ZZZZ</name>
<dbReference type="AlphaFoldDB" id="A0A381QIX7"/>